<dbReference type="InterPro" id="IPR017439">
    <property type="entry name" value="Amidohydrolase"/>
</dbReference>
<feature type="binding site" evidence="1">
    <location>
        <position position="354"/>
    </location>
    <ligand>
        <name>Mn(2+)</name>
        <dbReference type="ChEBI" id="CHEBI:29035"/>
        <label>2</label>
    </ligand>
</feature>
<reference evidence="3 4" key="1">
    <citation type="journal article" date="2017" name="Genome Announc.">
        <title>Draft Genome Sequence of Romboutsia maritimum sp. nov. Strain CCRI-22766(T), Isolated from Coastal Estuarine Mud.</title>
        <authorList>
            <person name="Maheux A.F."/>
            <person name="Boudreau D.K."/>
            <person name="Berube E."/>
            <person name="Boissinot M."/>
            <person name="Raymond F."/>
            <person name="Brodeur S."/>
            <person name="Corbeil J."/>
            <person name="Brightwell G."/>
            <person name="Broda D."/>
            <person name="Omar R.F."/>
            <person name="Bergeron M.G."/>
        </authorList>
    </citation>
    <scope>NUCLEOTIDE SEQUENCE [LARGE SCALE GENOMIC DNA]</scope>
    <source>
        <strain evidence="3 4">CCRI-22766</strain>
    </source>
</reference>
<feature type="binding site" evidence="1">
    <location>
        <position position="123"/>
    </location>
    <ligand>
        <name>Mn(2+)</name>
        <dbReference type="ChEBI" id="CHEBI:29035"/>
        <label>2</label>
    </ligand>
</feature>
<dbReference type="PANTHER" id="PTHR11014:SF63">
    <property type="entry name" value="METALLOPEPTIDASE, PUTATIVE (AFU_ORTHOLOGUE AFUA_6G09600)-RELATED"/>
    <property type="match status" value="1"/>
</dbReference>
<dbReference type="SUPFAM" id="SSF53187">
    <property type="entry name" value="Zn-dependent exopeptidases"/>
    <property type="match status" value="1"/>
</dbReference>
<keyword evidence="1" id="KW-0464">Manganese</keyword>
<comment type="caution">
    <text evidence="3">The sequence shown here is derived from an EMBL/GenBank/DDBJ whole genome shotgun (WGS) entry which is preliminary data.</text>
</comment>
<dbReference type="InterPro" id="IPR011650">
    <property type="entry name" value="Peptidase_M20_dimer"/>
</dbReference>
<dbReference type="GO" id="GO:0016787">
    <property type="term" value="F:hydrolase activity"/>
    <property type="evidence" value="ECO:0007669"/>
    <property type="project" value="UniProtKB-KW"/>
</dbReference>
<keyword evidence="4" id="KW-1185">Reference proteome</keyword>
<keyword evidence="3" id="KW-0378">Hydrolase</keyword>
<proteinExistence type="predicted"/>
<dbReference type="InterPro" id="IPR036264">
    <property type="entry name" value="Bact_exopeptidase_dim_dom"/>
</dbReference>
<dbReference type="PIRSF" id="PIRSF005962">
    <property type="entry name" value="Pept_M20D_amidohydro"/>
    <property type="match status" value="1"/>
</dbReference>
<evidence type="ECO:0000313" key="4">
    <source>
        <dbReference type="Proteomes" id="UP000243494"/>
    </source>
</evidence>
<dbReference type="InterPro" id="IPR002933">
    <property type="entry name" value="Peptidase_M20"/>
</dbReference>
<dbReference type="EMBL" id="NOJZ02000015">
    <property type="protein sequence ID" value="RDY23303.1"/>
    <property type="molecule type" value="Genomic_DNA"/>
</dbReference>
<comment type="cofactor">
    <cofactor evidence="1">
        <name>Mn(2+)</name>
        <dbReference type="ChEBI" id="CHEBI:29035"/>
    </cofactor>
    <text evidence="1">The Mn(2+) ion enhances activity.</text>
</comment>
<evidence type="ECO:0000256" key="1">
    <source>
        <dbReference type="PIRSR" id="PIRSR005962-1"/>
    </source>
</evidence>
<feature type="domain" description="Peptidase M20 dimerisation" evidence="2">
    <location>
        <begin position="174"/>
        <end position="270"/>
    </location>
</feature>
<dbReference type="Pfam" id="PF01546">
    <property type="entry name" value="Peptidase_M20"/>
    <property type="match status" value="1"/>
</dbReference>
<feature type="binding site" evidence="1">
    <location>
        <position position="87"/>
    </location>
    <ligand>
        <name>Mn(2+)</name>
        <dbReference type="ChEBI" id="CHEBI:29035"/>
        <label>2</label>
    </ligand>
</feature>
<dbReference type="NCBIfam" id="TIGR01891">
    <property type="entry name" value="amidohydrolases"/>
    <property type="match status" value="1"/>
</dbReference>
<dbReference type="Proteomes" id="UP000243494">
    <property type="component" value="Unassembled WGS sequence"/>
</dbReference>
<keyword evidence="1" id="KW-0479">Metal-binding</keyword>
<dbReference type="AlphaFoldDB" id="A0A371IS68"/>
<organism evidence="3 4">
    <name type="scientific">Romboutsia maritimum</name>
    <dbReference type="NCBI Taxonomy" id="2020948"/>
    <lineage>
        <taxon>Bacteria</taxon>
        <taxon>Bacillati</taxon>
        <taxon>Bacillota</taxon>
        <taxon>Clostridia</taxon>
        <taxon>Peptostreptococcales</taxon>
        <taxon>Peptostreptococcaceae</taxon>
        <taxon>Romboutsia</taxon>
    </lineage>
</organism>
<dbReference type="Pfam" id="PF07687">
    <property type="entry name" value="M20_dimer"/>
    <property type="match status" value="1"/>
</dbReference>
<dbReference type="PANTHER" id="PTHR11014">
    <property type="entry name" value="PEPTIDASE M20 FAMILY MEMBER"/>
    <property type="match status" value="1"/>
</dbReference>
<dbReference type="OrthoDB" id="9776731at2"/>
<dbReference type="Gene3D" id="3.40.630.10">
    <property type="entry name" value="Zn peptidases"/>
    <property type="match status" value="1"/>
</dbReference>
<dbReference type="Gene3D" id="3.30.70.360">
    <property type="match status" value="1"/>
</dbReference>
<feature type="binding site" evidence="1">
    <location>
        <position position="89"/>
    </location>
    <ligand>
        <name>Mn(2+)</name>
        <dbReference type="ChEBI" id="CHEBI:29035"/>
        <label>2</label>
    </ligand>
</feature>
<evidence type="ECO:0000313" key="3">
    <source>
        <dbReference type="EMBL" id="RDY23303.1"/>
    </source>
</evidence>
<dbReference type="GO" id="GO:0046872">
    <property type="term" value="F:metal ion binding"/>
    <property type="evidence" value="ECO:0007669"/>
    <property type="project" value="UniProtKB-KW"/>
</dbReference>
<name>A0A371IS68_9FIRM</name>
<feature type="binding site" evidence="1">
    <location>
        <position position="149"/>
    </location>
    <ligand>
        <name>Mn(2+)</name>
        <dbReference type="ChEBI" id="CHEBI:29035"/>
        <label>2</label>
    </ligand>
</feature>
<sequence length="382" mass="42767">MMKCRRDLHQIPEIGLNLYKTIEYIKNELTNMNIEFKEFKNCTGISAIIGKNINGKVIALRADMDALPIKEQTDVEFKSKNGNMHACGHDVHTAMLLGAAKILKEKEEELNGRVKLIFQPGEETGDGAKCMIEEGVLKNPKVDAMIAQHVIMMPNLRAGQLVVKKGGMMASSDKFYIKIIGKGGHASTPELTKDPIFMANQVMNMIQGILTRENDVQNPIVLSISNIKSEQPKSAVSNIIPNYVEIIGTVRCLENYSRNFIKKRLEEIIKGVTITMNGRYEYKYSFGHPALYNDNEMTDMIINTSNNILGKNSIIENSKGAMGSEDAAYYFEKIPGVYYAINTIYENETIYPLHNSKVHINDEVLYKGCAVIAQGAIDFLNK</sequence>
<dbReference type="CDD" id="cd03886">
    <property type="entry name" value="M20_Acy1"/>
    <property type="match status" value="1"/>
</dbReference>
<accession>A0A371IS68</accession>
<dbReference type="SUPFAM" id="SSF55031">
    <property type="entry name" value="Bacterial exopeptidase dimerisation domain"/>
    <property type="match status" value="1"/>
</dbReference>
<protein>
    <submittedName>
        <fullName evidence="3">Amidohydrolase</fullName>
    </submittedName>
</protein>
<gene>
    <name evidence="3" type="ORF">CHF27_009100</name>
</gene>
<evidence type="ECO:0000259" key="2">
    <source>
        <dbReference type="Pfam" id="PF07687"/>
    </source>
</evidence>